<dbReference type="STRING" id="641691.SAMN05421636_105192"/>
<dbReference type="InterPro" id="IPR041635">
    <property type="entry name" value="Type_ISP_LLaBIII_C"/>
</dbReference>
<accession>A0A1G7D647</accession>
<protein>
    <recommendedName>
        <fullName evidence="1">Type ISP restriction-modification enzyme LLaBIII C-terminal specificity domain-containing protein</fullName>
    </recommendedName>
</protein>
<name>A0A1G7D647_9FLAO</name>
<dbReference type="Pfam" id="PF18135">
    <property type="entry name" value="Type_ISP_C"/>
    <property type="match status" value="1"/>
</dbReference>
<evidence type="ECO:0000313" key="2">
    <source>
        <dbReference type="EMBL" id="SDE47114.1"/>
    </source>
</evidence>
<evidence type="ECO:0000259" key="1">
    <source>
        <dbReference type="Pfam" id="PF18135"/>
    </source>
</evidence>
<dbReference type="AlphaFoldDB" id="A0A1G7D647"/>
<keyword evidence="3" id="KW-1185">Reference proteome</keyword>
<sequence>MSLHKKSRDSTEGPIFLDVLGSIPDLDKEAIGKIEEKLRMTFLSEKEEAGNVCMAHSPEVRDDYRDTFNAKHLLNFRYAVLHSPRFLGKYKDLSKIDAVEFHCPHKRVVFWKLARLGAQLRQLHLSASPSVKKNSGETTEIMKKIAEIEIEERL</sequence>
<reference evidence="2 3" key="1">
    <citation type="submission" date="2016-10" db="EMBL/GenBank/DDBJ databases">
        <authorList>
            <person name="de Groot N.N."/>
        </authorList>
    </citation>
    <scope>NUCLEOTIDE SEQUENCE [LARGE SCALE GENOMIC DNA]</scope>
    <source>
        <strain evidence="2 3">DSM 23421</strain>
    </source>
</reference>
<organism evidence="2 3">
    <name type="scientific">Pricia antarctica</name>
    <dbReference type="NCBI Taxonomy" id="641691"/>
    <lineage>
        <taxon>Bacteria</taxon>
        <taxon>Pseudomonadati</taxon>
        <taxon>Bacteroidota</taxon>
        <taxon>Flavobacteriia</taxon>
        <taxon>Flavobacteriales</taxon>
        <taxon>Flavobacteriaceae</taxon>
        <taxon>Pricia</taxon>
    </lineage>
</organism>
<evidence type="ECO:0000313" key="3">
    <source>
        <dbReference type="Proteomes" id="UP000199109"/>
    </source>
</evidence>
<dbReference type="EMBL" id="FNAO01000005">
    <property type="protein sequence ID" value="SDE47114.1"/>
    <property type="molecule type" value="Genomic_DNA"/>
</dbReference>
<feature type="domain" description="Type ISP restriction-modification enzyme LLaBIII C-terminal specificity" evidence="1">
    <location>
        <begin position="46"/>
        <end position="133"/>
    </location>
</feature>
<dbReference type="RefSeq" id="WP_091868577.1">
    <property type="nucleotide sequence ID" value="NZ_FNAO01000005.1"/>
</dbReference>
<dbReference type="Proteomes" id="UP000199109">
    <property type="component" value="Unassembled WGS sequence"/>
</dbReference>
<proteinExistence type="predicted"/>
<dbReference type="OrthoDB" id="9759819at2"/>
<gene>
    <name evidence="2" type="ORF">SAMN05421636_105192</name>
</gene>